<dbReference type="Proteomes" id="UP000006693">
    <property type="component" value="Chromosome 1"/>
</dbReference>
<evidence type="ECO:0000313" key="2">
    <source>
        <dbReference type="Proteomes" id="UP000006693"/>
    </source>
</evidence>
<keyword evidence="2" id="KW-1185">Reference proteome</keyword>
<reference evidence="1 2" key="1">
    <citation type="journal article" date="2004" name="Proc. Natl. Acad. Sci. U.S.A.">
        <title>Structural flexibility in the Burkholderia mallei genome.</title>
        <authorList>
            <person name="Nierman W.C."/>
            <person name="DeShazer D."/>
            <person name="Kim H.S."/>
            <person name="Tettelin H."/>
            <person name="Nelson K.E."/>
            <person name="Feldblyum T."/>
            <person name="Ulrich R.L."/>
            <person name="Ronning C.M."/>
            <person name="Brinkac L.M."/>
            <person name="Daugherty S.C."/>
            <person name="Davidsen T.D."/>
            <person name="Deboy R.T."/>
            <person name="Dimitrov G."/>
            <person name="Dodson R.J."/>
            <person name="Durkin A.S."/>
            <person name="Gwinn M.L."/>
            <person name="Haft D.H."/>
            <person name="Khouri H."/>
            <person name="Kolonay J.F."/>
            <person name="Madupu R."/>
            <person name="Mohammoud Y."/>
            <person name="Nelson W.C."/>
            <person name="Radune D."/>
            <person name="Romero C.M."/>
            <person name="Sarria S."/>
            <person name="Selengut J."/>
            <person name="Shamblin C."/>
            <person name="Sullivan S.A."/>
            <person name="White O."/>
            <person name="Yu Y."/>
            <person name="Zafar N."/>
            <person name="Zhou L."/>
            <person name="Fraser C.M."/>
        </authorList>
    </citation>
    <scope>NUCLEOTIDE SEQUENCE [LARGE SCALE GENOMIC DNA]</scope>
    <source>
        <strain evidence="1 2">ATCC 23344</strain>
    </source>
</reference>
<organism evidence="1 2">
    <name type="scientific">Burkholderia mallei (strain ATCC 23344)</name>
    <dbReference type="NCBI Taxonomy" id="243160"/>
    <lineage>
        <taxon>Bacteria</taxon>
        <taxon>Pseudomonadati</taxon>
        <taxon>Pseudomonadota</taxon>
        <taxon>Betaproteobacteria</taxon>
        <taxon>Burkholderiales</taxon>
        <taxon>Burkholderiaceae</taxon>
        <taxon>Burkholderia</taxon>
        <taxon>pseudomallei group</taxon>
    </lineage>
</organism>
<accession>A0A0H2WF64</accession>
<proteinExistence type="predicted"/>
<evidence type="ECO:0000313" key="1">
    <source>
        <dbReference type="EMBL" id="AAU47547.1"/>
    </source>
</evidence>
<sequence length="68" mass="7078">MPRQSAIRAHALIGCERQAAGSLLAIVLNSALRSVPTVPTVVAMATAIRPAINPYSIAVTPASSLKKR</sequence>
<dbReference type="EMBL" id="CP000010">
    <property type="protein sequence ID" value="AAU47547.1"/>
    <property type="molecule type" value="Genomic_DNA"/>
</dbReference>
<gene>
    <name evidence="1" type="ordered locus">BMA1294</name>
</gene>
<protein>
    <submittedName>
        <fullName evidence="1">Uncharacterized protein</fullName>
    </submittedName>
</protein>
<name>A0A0H2WF64_BURMA</name>
<dbReference type="KEGG" id="bma:BMA1294"/>
<dbReference type="AlphaFoldDB" id="A0A0H2WF64"/>
<dbReference type="HOGENOM" id="CLU_2785880_0_0_4"/>